<dbReference type="KEGG" id="tig:THII_2434"/>
<evidence type="ECO:0000313" key="1">
    <source>
        <dbReference type="EMBL" id="BAP56731.1"/>
    </source>
</evidence>
<accession>A0A090BVE8</accession>
<protein>
    <submittedName>
        <fullName evidence="1">Uncharacterized protein</fullName>
    </submittedName>
</protein>
<gene>
    <name evidence="1" type="ORF">THII_2434</name>
</gene>
<proteinExistence type="predicted"/>
<dbReference type="STRING" id="40754.THII_2434"/>
<dbReference type="AlphaFoldDB" id="A0A090BVE8"/>
<evidence type="ECO:0000313" key="2">
    <source>
        <dbReference type="Proteomes" id="UP000031623"/>
    </source>
</evidence>
<sequence length="55" mass="6020">MISAVSYQLAGNIEMLIMITDGGISLRLGAKPSKAKIFIYLILMVSDVTLAYNRD</sequence>
<reference evidence="1 2" key="1">
    <citation type="journal article" date="2014" name="ISME J.">
        <title>Ecophysiology of Thioploca ingrica as revealed by the complete genome sequence supplemented with proteomic evidence.</title>
        <authorList>
            <person name="Kojima H."/>
            <person name="Ogura Y."/>
            <person name="Yamamoto N."/>
            <person name="Togashi T."/>
            <person name="Mori H."/>
            <person name="Watanabe T."/>
            <person name="Nemoto F."/>
            <person name="Kurokawa K."/>
            <person name="Hayashi T."/>
            <person name="Fukui M."/>
        </authorList>
    </citation>
    <scope>NUCLEOTIDE SEQUENCE [LARGE SCALE GENOMIC DNA]</scope>
</reference>
<organism evidence="1 2">
    <name type="scientific">Thioploca ingrica</name>
    <dbReference type="NCBI Taxonomy" id="40754"/>
    <lineage>
        <taxon>Bacteria</taxon>
        <taxon>Pseudomonadati</taxon>
        <taxon>Pseudomonadota</taxon>
        <taxon>Gammaproteobacteria</taxon>
        <taxon>Thiotrichales</taxon>
        <taxon>Thiotrichaceae</taxon>
        <taxon>Thioploca</taxon>
    </lineage>
</organism>
<name>A0A090BVE8_9GAMM</name>
<keyword evidence="2" id="KW-1185">Reference proteome</keyword>
<dbReference type="HOGENOM" id="CLU_3031022_0_0_6"/>
<dbReference type="EMBL" id="AP014633">
    <property type="protein sequence ID" value="BAP56731.1"/>
    <property type="molecule type" value="Genomic_DNA"/>
</dbReference>
<dbReference type="Proteomes" id="UP000031623">
    <property type="component" value="Chromosome"/>
</dbReference>